<dbReference type="NCBIfam" id="TIGR00286">
    <property type="entry name" value="pyruvoyl-dependent arginine decarboxylase"/>
    <property type="match status" value="1"/>
</dbReference>
<evidence type="ECO:0000256" key="6">
    <source>
        <dbReference type="ARBA" id="ARBA00023239"/>
    </source>
</evidence>
<dbReference type="HAMAP" id="MF_01404">
    <property type="entry name" value="PvlArgDC"/>
    <property type="match status" value="1"/>
</dbReference>
<dbReference type="InterPro" id="IPR016105">
    <property type="entry name" value="Pyr-dep_his/arg-deCO2ase_sand"/>
</dbReference>
<protein>
    <recommendedName>
        <fullName evidence="4">Pyruvoyl-dependent arginine decarboxylase AaxB</fullName>
        <ecNumber evidence="3">4.1.1.19</ecNumber>
    </recommendedName>
</protein>
<keyword evidence="6 9" id="KW-0456">Lyase</keyword>
<dbReference type="EMBL" id="JACRDE010000083">
    <property type="protein sequence ID" value="MBI5248395.1"/>
    <property type="molecule type" value="Genomic_DNA"/>
</dbReference>
<dbReference type="GO" id="GO:0008792">
    <property type="term" value="F:arginine decarboxylase activity"/>
    <property type="evidence" value="ECO:0007669"/>
    <property type="project" value="UniProtKB-EC"/>
</dbReference>
<evidence type="ECO:0000256" key="8">
    <source>
        <dbReference type="ARBA" id="ARBA00049309"/>
    </source>
</evidence>
<dbReference type="PANTHER" id="PTHR40438">
    <property type="entry name" value="PYRUVOYL-DEPENDENT ARGININE DECARBOXYLASE"/>
    <property type="match status" value="1"/>
</dbReference>
<comment type="catalytic activity">
    <reaction evidence="8">
        <text>L-arginine + H(+) = agmatine + CO2</text>
        <dbReference type="Rhea" id="RHEA:17641"/>
        <dbReference type="ChEBI" id="CHEBI:15378"/>
        <dbReference type="ChEBI" id="CHEBI:16526"/>
        <dbReference type="ChEBI" id="CHEBI:32682"/>
        <dbReference type="ChEBI" id="CHEBI:58145"/>
        <dbReference type="EC" id="4.1.1.19"/>
    </reaction>
</comment>
<keyword evidence="5" id="KW-0210">Decarboxylase</keyword>
<dbReference type="Gene3D" id="3.50.20.10">
    <property type="entry name" value="Pyruvoyl-Dependent Histidine Decarboxylase, subunit B"/>
    <property type="match status" value="1"/>
</dbReference>
<dbReference type="AlphaFoldDB" id="A0A9D6V0E3"/>
<dbReference type="SFLD" id="SFLDS00055">
    <property type="entry name" value="Pyruvoyl-Dependent_Histidine/A"/>
    <property type="match status" value="1"/>
</dbReference>
<comment type="caution">
    <text evidence="9">The sequence shown here is derived from an EMBL/GenBank/DDBJ whole genome shotgun (WGS) entry which is preliminary data.</text>
</comment>
<dbReference type="InterPro" id="IPR016104">
    <property type="entry name" value="Pyr-dep_his/arg-deCO2ase"/>
</dbReference>
<comment type="cofactor">
    <cofactor evidence="1">
        <name>pyruvate</name>
        <dbReference type="ChEBI" id="CHEBI:15361"/>
    </cofactor>
</comment>
<keyword evidence="7" id="KW-0670">Pyruvate</keyword>
<dbReference type="Pfam" id="PF01862">
    <property type="entry name" value="PvlArgDC"/>
    <property type="match status" value="1"/>
</dbReference>
<dbReference type="PANTHER" id="PTHR40438:SF1">
    <property type="entry name" value="PYRUVOYL-DEPENDENT ARGININE DECARBOXYLASE"/>
    <property type="match status" value="1"/>
</dbReference>
<proteinExistence type="inferred from homology"/>
<gene>
    <name evidence="9" type="ORF">HY912_02775</name>
</gene>
<evidence type="ECO:0000256" key="7">
    <source>
        <dbReference type="ARBA" id="ARBA00023317"/>
    </source>
</evidence>
<reference evidence="9" key="1">
    <citation type="submission" date="2020-07" db="EMBL/GenBank/DDBJ databases">
        <title>Huge and variable diversity of episymbiotic CPR bacteria and DPANN archaea in groundwater ecosystems.</title>
        <authorList>
            <person name="He C.Y."/>
            <person name="Keren R."/>
            <person name="Whittaker M."/>
            <person name="Farag I.F."/>
            <person name="Doudna J."/>
            <person name="Cate J.H.D."/>
            <person name="Banfield J.F."/>
        </authorList>
    </citation>
    <scope>NUCLEOTIDE SEQUENCE</scope>
    <source>
        <strain evidence="9">NC_groundwater_1664_Pr3_B-0.1um_52_9</strain>
    </source>
</reference>
<dbReference type="Proteomes" id="UP000807825">
    <property type="component" value="Unassembled WGS sequence"/>
</dbReference>
<dbReference type="SFLD" id="SFLDF00471">
    <property type="entry name" value="Pyruvoyl-dependent_arginine_de"/>
    <property type="match status" value="1"/>
</dbReference>
<comment type="similarity">
    <text evidence="2">Belongs to the pyruvoyl-dependent arginine decarboxylase family.</text>
</comment>
<organism evidence="9 10">
    <name type="scientific">Desulfomonile tiedjei</name>
    <dbReference type="NCBI Taxonomy" id="2358"/>
    <lineage>
        <taxon>Bacteria</taxon>
        <taxon>Pseudomonadati</taxon>
        <taxon>Thermodesulfobacteriota</taxon>
        <taxon>Desulfomonilia</taxon>
        <taxon>Desulfomonilales</taxon>
        <taxon>Desulfomonilaceae</taxon>
        <taxon>Desulfomonile</taxon>
    </lineage>
</organism>
<evidence type="ECO:0000256" key="5">
    <source>
        <dbReference type="ARBA" id="ARBA00022793"/>
    </source>
</evidence>
<evidence type="ECO:0000256" key="1">
    <source>
        <dbReference type="ARBA" id="ARBA00001928"/>
    </source>
</evidence>
<evidence type="ECO:0000256" key="3">
    <source>
        <dbReference type="ARBA" id="ARBA00012426"/>
    </source>
</evidence>
<dbReference type="EC" id="4.1.1.19" evidence="3"/>
<evidence type="ECO:0000256" key="2">
    <source>
        <dbReference type="ARBA" id="ARBA00008611"/>
    </source>
</evidence>
<evidence type="ECO:0000256" key="4">
    <source>
        <dbReference type="ARBA" id="ARBA00014727"/>
    </source>
</evidence>
<evidence type="ECO:0000313" key="9">
    <source>
        <dbReference type="EMBL" id="MBI5248395.1"/>
    </source>
</evidence>
<dbReference type="InterPro" id="IPR002724">
    <property type="entry name" value="Pyruvoyl-dep_arg_deCO2ase"/>
</dbReference>
<evidence type="ECO:0000313" key="10">
    <source>
        <dbReference type="Proteomes" id="UP000807825"/>
    </source>
</evidence>
<name>A0A9D6V0E3_9BACT</name>
<sequence>MFGPLPKRYFLTSGAGDATTGLNAFDAALLDAKVGDTNLIKLSSILPPGAEQIAPFELPKGSLVPLAYGELVAYEPGAVISASVAVGIPVDPTLAGLIMECSRFGAAGPCEEACREMVREGMEVIRGVRIKEIKSISATHAVEQVGAVFAAVVLCP</sequence>
<dbReference type="GO" id="GO:0006527">
    <property type="term" value="P:L-arginine catabolic process"/>
    <property type="evidence" value="ECO:0007669"/>
    <property type="project" value="InterPro"/>
</dbReference>
<accession>A0A9D6V0E3</accession>
<dbReference type="SUPFAM" id="SSF56271">
    <property type="entry name" value="Pyruvoyl-dependent histidine and arginine decarboxylases"/>
    <property type="match status" value="1"/>
</dbReference>
<dbReference type="SFLD" id="SFLDG01170">
    <property type="entry name" value="Pyruvoyl-dependent_arginine_de"/>
    <property type="match status" value="1"/>
</dbReference>
<dbReference type="Gene3D" id="3.30.60.30">
    <property type="match status" value="1"/>
</dbReference>